<evidence type="ECO:0000313" key="17">
    <source>
        <dbReference type="EMBL" id="OOY12489.1"/>
    </source>
</evidence>
<dbReference type="InterPro" id="IPR036890">
    <property type="entry name" value="HATPase_C_sf"/>
</dbReference>
<evidence type="ECO:0000256" key="10">
    <source>
        <dbReference type="ARBA" id="ARBA00023012"/>
    </source>
</evidence>
<comment type="function">
    <text evidence="11">Involved in the transmission of sensory signals from the chemoreceptors to the flagellar motors. CheA is autophosphorylated; it can transfer its phosphate group to either CheB or CheY.</text>
</comment>
<evidence type="ECO:0000259" key="16">
    <source>
        <dbReference type="PROSITE" id="PS50894"/>
    </source>
</evidence>
<dbReference type="InterPro" id="IPR051315">
    <property type="entry name" value="Bact_Chemotaxis_CheA"/>
</dbReference>
<reference evidence="17 18" key="1">
    <citation type="submission" date="2016-11" db="EMBL/GenBank/DDBJ databases">
        <title>A multilocus sequence analysis scheme for characterization of bacteria in the genus Thioclava.</title>
        <authorList>
            <person name="Liu Y."/>
            <person name="Shao Z."/>
        </authorList>
    </citation>
    <scope>NUCLEOTIDE SEQUENCE [LARGE SCALE GENOMIC DNA]</scope>
    <source>
        <strain evidence="17 18">11.10-0-13</strain>
    </source>
</reference>
<feature type="compositionally biased region" description="Pro residues" evidence="13">
    <location>
        <begin position="288"/>
        <end position="304"/>
    </location>
</feature>
<feature type="modified residue" description="Phosphohistidine" evidence="12">
    <location>
        <position position="49"/>
    </location>
</feature>
<protein>
    <recommendedName>
        <fullName evidence="3">Chemotaxis protein CheA</fullName>
        <ecNumber evidence="2">2.7.13.3</ecNumber>
    </recommendedName>
</protein>
<feature type="domain" description="Histidine kinase" evidence="14">
    <location>
        <begin position="403"/>
        <end position="585"/>
    </location>
</feature>
<evidence type="ECO:0000256" key="13">
    <source>
        <dbReference type="SAM" id="MobiDB-lite"/>
    </source>
</evidence>
<comment type="catalytic activity">
    <reaction evidence="1">
        <text>ATP + protein L-histidine = ADP + protein N-phospho-L-histidine.</text>
        <dbReference type="EC" id="2.7.13.3"/>
    </reaction>
</comment>
<dbReference type="CDD" id="cd00088">
    <property type="entry name" value="HPT"/>
    <property type="match status" value="1"/>
</dbReference>
<dbReference type="SMART" id="SM00260">
    <property type="entry name" value="CheW"/>
    <property type="match status" value="1"/>
</dbReference>
<dbReference type="Pfam" id="PF01584">
    <property type="entry name" value="CheW"/>
    <property type="match status" value="1"/>
</dbReference>
<feature type="region of interest" description="Disordered" evidence="13">
    <location>
        <begin position="270"/>
        <end position="336"/>
    </location>
</feature>
<keyword evidence="9" id="KW-0067">ATP-binding</keyword>
<evidence type="ECO:0000259" key="15">
    <source>
        <dbReference type="PROSITE" id="PS50851"/>
    </source>
</evidence>
<evidence type="ECO:0000256" key="9">
    <source>
        <dbReference type="ARBA" id="ARBA00022840"/>
    </source>
</evidence>
<dbReference type="PROSITE" id="PS50109">
    <property type="entry name" value="HIS_KIN"/>
    <property type="match status" value="1"/>
</dbReference>
<dbReference type="InterPro" id="IPR036097">
    <property type="entry name" value="HisK_dim/P_sf"/>
</dbReference>
<dbReference type="Gene3D" id="2.30.30.40">
    <property type="entry name" value="SH3 Domains"/>
    <property type="match status" value="1"/>
</dbReference>
<dbReference type="InterPro" id="IPR037006">
    <property type="entry name" value="CheA-like_homodim_sf"/>
</dbReference>
<evidence type="ECO:0000256" key="11">
    <source>
        <dbReference type="ARBA" id="ARBA00035100"/>
    </source>
</evidence>
<dbReference type="SMART" id="SM00387">
    <property type="entry name" value="HATPase_c"/>
    <property type="match status" value="1"/>
</dbReference>
<dbReference type="Pfam" id="PF01627">
    <property type="entry name" value="Hpt"/>
    <property type="match status" value="1"/>
</dbReference>
<comment type="caution">
    <text evidence="17">The sequence shown here is derived from an EMBL/GenBank/DDBJ whole genome shotgun (WGS) entry which is preliminary data.</text>
</comment>
<dbReference type="InterPro" id="IPR002545">
    <property type="entry name" value="CheW-lke_dom"/>
</dbReference>
<name>A0ABX3MLQ8_9RHOB</name>
<dbReference type="SUPFAM" id="SSF47226">
    <property type="entry name" value="Histidine-containing phosphotransfer domain, HPT domain"/>
    <property type="match status" value="1"/>
</dbReference>
<evidence type="ECO:0000259" key="14">
    <source>
        <dbReference type="PROSITE" id="PS50109"/>
    </source>
</evidence>
<dbReference type="InterPro" id="IPR036641">
    <property type="entry name" value="HPT_dom_sf"/>
</dbReference>
<dbReference type="SMART" id="SM01231">
    <property type="entry name" value="H-kinase_dim"/>
    <property type="match status" value="1"/>
</dbReference>
<dbReference type="SUPFAM" id="SSF47384">
    <property type="entry name" value="Homodimeric domain of signal transducing histidine kinase"/>
    <property type="match status" value="1"/>
</dbReference>
<dbReference type="RefSeq" id="WP_078573137.1">
    <property type="nucleotide sequence ID" value="NZ_MPZS01000001.1"/>
</dbReference>
<dbReference type="InterPro" id="IPR005467">
    <property type="entry name" value="His_kinase_dom"/>
</dbReference>
<keyword evidence="7" id="KW-0547">Nucleotide-binding</keyword>
<evidence type="ECO:0000313" key="18">
    <source>
        <dbReference type="Proteomes" id="UP000242224"/>
    </source>
</evidence>
<sequence>MPNDPMAEIKASFFIECDELLESLQDALTEIEEGAHDGETINIVFRAVHSIKGGAGAFGLEALVAFAHRYETVMDEVRSGRLEVSAEAVKLFFQAADLLADEVHAARDSQPEPEGAEACLKALEALLGADRLAEAETDDAPPDFQPMGLSLDLAADFDIGQTPPDAHVLHFKPHADLYASGNEPLYLLRALADLGPLETEVDFSAIPPLDAIDPEAAYLSWTLRLDRTLDEAAIRDVFDFVEDVCDLEFGSRENPLDSFGDVTSLLQFDASTSGNDENAPASFGAPLAAPPPEPTPAPGPPSPPSRAGEANEPDRAGMSPMTPPTPATGTPAADPGATVRVDLERIDRLVNLVGELVINQAMLAQSVTEAGLPPNSPVMTGLEAFMMLTRDIQDSVMMIRAQPVKPLFQRMARIVRESSSAIGKEVKLRTEGEATEVDKTVIERLADPLTHMIRNAVDHGLETTETRVAAGKPREGVITLCAQHRSGRVVIEVTDDGGGINRKKVFAKAVEKGLVPADSHLSDSEIDNLLFLPGFSTADQVSALSGRGVGMDVVKSSIQALGGRIAITSEPGKGTCFSISLPLTLAVLDGMVVNVANETLVVPLSSILETATLTREDIRVLGPETHVIHLRGAFVPLYDLGAELGYRAPKSNYEGGIVLLTAQENGERSALVVDAILEQRQVVIKGLQQSYGHIPGVAAATILGDGQIALILDPADLVDNASGRTGSRDLTLAG</sequence>
<dbReference type="InterPro" id="IPR008207">
    <property type="entry name" value="Sig_transdc_His_kin_Hpt_dom"/>
</dbReference>
<dbReference type="InterPro" id="IPR004358">
    <property type="entry name" value="Sig_transdc_His_kin-like_C"/>
</dbReference>
<evidence type="ECO:0000256" key="4">
    <source>
        <dbReference type="ARBA" id="ARBA00022500"/>
    </source>
</evidence>
<accession>A0ABX3MLQ8</accession>
<organism evidence="17 18">
    <name type="scientific">Thioclava marina</name>
    <dbReference type="NCBI Taxonomy" id="1915077"/>
    <lineage>
        <taxon>Bacteria</taxon>
        <taxon>Pseudomonadati</taxon>
        <taxon>Pseudomonadota</taxon>
        <taxon>Alphaproteobacteria</taxon>
        <taxon>Rhodobacterales</taxon>
        <taxon>Paracoccaceae</taxon>
        <taxon>Thioclava</taxon>
    </lineage>
</organism>
<feature type="domain" description="CheW-like" evidence="15">
    <location>
        <begin position="587"/>
        <end position="723"/>
    </location>
</feature>
<evidence type="ECO:0000256" key="5">
    <source>
        <dbReference type="ARBA" id="ARBA00022553"/>
    </source>
</evidence>
<dbReference type="Gene3D" id="3.30.565.10">
    <property type="entry name" value="Histidine kinase-like ATPase, C-terminal domain"/>
    <property type="match status" value="1"/>
</dbReference>
<dbReference type="InterPro" id="IPR036061">
    <property type="entry name" value="CheW-like_dom_sf"/>
</dbReference>
<keyword evidence="18" id="KW-1185">Reference proteome</keyword>
<keyword evidence="10" id="KW-0902">Two-component regulatory system</keyword>
<keyword evidence="8" id="KW-0418">Kinase</keyword>
<dbReference type="InterPro" id="IPR003594">
    <property type="entry name" value="HATPase_dom"/>
</dbReference>
<dbReference type="PRINTS" id="PR00344">
    <property type="entry name" value="BCTRLSENSOR"/>
</dbReference>
<dbReference type="EMBL" id="MPZS01000001">
    <property type="protein sequence ID" value="OOY12489.1"/>
    <property type="molecule type" value="Genomic_DNA"/>
</dbReference>
<evidence type="ECO:0000256" key="1">
    <source>
        <dbReference type="ARBA" id="ARBA00000085"/>
    </source>
</evidence>
<keyword evidence="5 12" id="KW-0597">Phosphoprotein</keyword>
<feature type="compositionally biased region" description="Low complexity" evidence="13">
    <location>
        <begin position="305"/>
        <end position="320"/>
    </location>
</feature>
<dbReference type="Pfam" id="PF02895">
    <property type="entry name" value="H-kinase_dim"/>
    <property type="match status" value="1"/>
</dbReference>
<dbReference type="CDD" id="cd00731">
    <property type="entry name" value="CheA_reg"/>
    <property type="match status" value="1"/>
</dbReference>
<proteinExistence type="predicted"/>
<dbReference type="PROSITE" id="PS50894">
    <property type="entry name" value="HPT"/>
    <property type="match status" value="1"/>
</dbReference>
<dbReference type="PROSITE" id="PS50851">
    <property type="entry name" value="CHEW"/>
    <property type="match status" value="1"/>
</dbReference>
<dbReference type="Gene3D" id="1.20.120.160">
    <property type="entry name" value="HPT domain"/>
    <property type="match status" value="1"/>
</dbReference>
<dbReference type="Proteomes" id="UP000242224">
    <property type="component" value="Unassembled WGS sequence"/>
</dbReference>
<dbReference type="EC" id="2.7.13.3" evidence="2"/>
<evidence type="ECO:0000256" key="7">
    <source>
        <dbReference type="ARBA" id="ARBA00022741"/>
    </source>
</evidence>
<evidence type="ECO:0000256" key="3">
    <source>
        <dbReference type="ARBA" id="ARBA00021495"/>
    </source>
</evidence>
<dbReference type="SMART" id="SM00073">
    <property type="entry name" value="HPT"/>
    <property type="match status" value="1"/>
</dbReference>
<evidence type="ECO:0000256" key="12">
    <source>
        <dbReference type="PROSITE-ProRule" id="PRU00110"/>
    </source>
</evidence>
<evidence type="ECO:0000256" key="2">
    <source>
        <dbReference type="ARBA" id="ARBA00012438"/>
    </source>
</evidence>
<dbReference type="Pfam" id="PF02518">
    <property type="entry name" value="HATPase_c"/>
    <property type="match status" value="1"/>
</dbReference>
<dbReference type="PANTHER" id="PTHR43395:SF10">
    <property type="entry name" value="CHEMOTAXIS PROTEIN CHEA"/>
    <property type="match status" value="1"/>
</dbReference>
<keyword evidence="6" id="KW-0808">Transferase</keyword>
<dbReference type="PANTHER" id="PTHR43395">
    <property type="entry name" value="SENSOR HISTIDINE KINASE CHEA"/>
    <property type="match status" value="1"/>
</dbReference>
<dbReference type="SUPFAM" id="SSF55874">
    <property type="entry name" value="ATPase domain of HSP90 chaperone/DNA topoisomerase II/histidine kinase"/>
    <property type="match status" value="1"/>
</dbReference>
<dbReference type="Gene3D" id="1.10.287.560">
    <property type="entry name" value="Histidine kinase CheA-like, homodimeric domain"/>
    <property type="match status" value="1"/>
</dbReference>
<dbReference type="CDD" id="cd16916">
    <property type="entry name" value="HATPase_CheA-like"/>
    <property type="match status" value="1"/>
</dbReference>
<keyword evidence="4" id="KW-0145">Chemotaxis</keyword>
<dbReference type="InterPro" id="IPR004105">
    <property type="entry name" value="CheA-like_dim"/>
</dbReference>
<evidence type="ECO:0000256" key="6">
    <source>
        <dbReference type="ARBA" id="ARBA00022679"/>
    </source>
</evidence>
<evidence type="ECO:0000256" key="8">
    <source>
        <dbReference type="ARBA" id="ARBA00022777"/>
    </source>
</evidence>
<feature type="domain" description="HPt" evidence="16">
    <location>
        <begin position="2"/>
        <end position="106"/>
    </location>
</feature>
<gene>
    <name evidence="17" type="ORF">BMG00_01120</name>
</gene>
<dbReference type="SUPFAM" id="SSF50341">
    <property type="entry name" value="CheW-like"/>
    <property type="match status" value="1"/>
</dbReference>
<feature type="compositionally biased region" description="Low complexity" evidence="13">
    <location>
        <begin position="327"/>
        <end position="336"/>
    </location>
</feature>